<evidence type="ECO:0000256" key="1">
    <source>
        <dbReference type="ARBA" id="ARBA00001946"/>
    </source>
</evidence>
<organism evidence="6">
    <name type="scientific">uncultured Caudovirales phage</name>
    <dbReference type="NCBI Taxonomy" id="2100421"/>
    <lineage>
        <taxon>Viruses</taxon>
        <taxon>Duplodnaviria</taxon>
        <taxon>Heunggongvirae</taxon>
        <taxon>Uroviricota</taxon>
        <taxon>Caudoviricetes</taxon>
        <taxon>Peduoviridae</taxon>
        <taxon>Maltschvirus</taxon>
        <taxon>Maltschvirus maltsch</taxon>
    </lineage>
</organism>
<keyword evidence="6" id="KW-0378">Hydrolase</keyword>
<evidence type="ECO:0000313" key="6">
    <source>
        <dbReference type="EMBL" id="CAB4130032.1"/>
    </source>
</evidence>
<dbReference type="Gene3D" id="3.40.1440.10">
    <property type="entry name" value="GIY-YIG endonuclease"/>
    <property type="match status" value="1"/>
</dbReference>
<reference evidence="6" key="1">
    <citation type="submission" date="2020-04" db="EMBL/GenBank/DDBJ databases">
        <authorList>
            <person name="Chiriac C."/>
            <person name="Salcher M."/>
            <person name="Ghai R."/>
            <person name="Kavagutti S V."/>
        </authorList>
    </citation>
    <scope>NUCLEOTIDE SEQUENCE</scope>
</reference>
<comment type="similarity">
    <text evidence="2">To endonucleases of group I introns of fungi and phage.</text>
</comment>
<dbReference type="Pfam" id="PF07460">
    <property type="entry name" value="NUMOD3"/>
    <property type="match status" value="1"/>
</dbReference>
<dbReference type="PROSITE" id="PS50164">
    <property type="entry name" value="GIY_YIG"/>
    <property type="match status" value="1"/>
</dbReference>
<comment type="cofactor">
    <cofactor evidence="1">
        <name>Mg(2+)</name>
        <dbReference type="ChEBI" id="CHEBI:18420"/>
    </cofactor>
</comment>
<dbReference type="NCBIfam" id="TIGR01453">
    <property type="entry name" value="grpIintron_endo"/>
    <property type="match status" value="1"/>
</dbReference>
<evidence type="ECO:0000256" key="4">
    <source>
        <dbReference type="SAM" id="MobiDB-lite"/>
    </source>
</evidence>
<feature type="region of interest" description="Disordered" evidence="4">
    <location>
        <begin position="112"/>
        <end position="135"/>
    </location>
</feature>
<dbReference type="EMBL" id="LR796235">
    <property type="protein sequence ID" value="CAB4130032.1"/>
    <property type="molecule type" value="Genomic_DNA"/>
</dbReference>
<evidence type="ECO:0000256" key="3">
    <source>
        <dbReference type="ARBA" id="ARBA00022842"/>
    </source>
</evidence>
<feature type="compositionally biased region" description="Basic and acidic residues" evidence="4">
    <location>
        <begin position="114"/>
        <end position="130"/>
    </location>
</feature>
<dbReference type="GO" id="GO:0004519">
    <property type="term" value="F:endonuclease activity"/>
    <property type="evidence" value="ECO:0007669"/>
    <property type="project" value="UniProtKB-KW"/>
</dbReference>
<keyword evidence="6" id="KW-0540">Nuclease</keyword>
<evidence type="ECO:0000259" key="5">
    <source>
        <dbReference type="PROSITE" id="PS50164"/>
    </source>
</evidence>
<feature type="domain" description="GIY-YIG" evidence="5">
    <location>
        <begin position="1"/>
        <end position="85"/>
    </location>
</feature>
<keyword evidence="6" id="KW-0255">Endonuclease</keyword>
<evidence type="ECO:0000256" key="2">
    <source>
        <dbReference type="ARBA" id="ARBA00010045"/>
    </source>
</evidence>
<dbReference type="CDD" id="cd10437">
    <property type="entry name" value="GIY-YIG_HE_I-TevI_like"/>
    <property type="match status" value="1"/>
</dbReference>
<name>A0A6J5L9H5_9CAUD</name>
<dbReference type="SMART" id="SM00496">
    <property type="entry name" value="IENR2"/>
    <property type="match status" value="1"/>
</dbReference>
<dbReference type="GO" id="GO:0003677">
    <property type="term" value="F:DNA binding"/>
    <property type="evidence" value="ECO:0007669"/>
    <property type="project" value="InterPro"/>
</dbReference>
<proteinExistence type="predicted"/>
<gene>
    <name evidence="6" type="ORF">UFOVP117_221</name>
</gene>
<dbReference type="InterPro" id="IPR035901">
    <property type="entry name" value="GIY-YIG_endonuc_sf"/>
</dbReference>
<dbReference type="InterPro" id="IPR000305">
    <property type="entry name" value="GIY-YIG_endonuc"/>
</dbReference>
<sequence>MIGIYRIKNLVNNKCYYGSSKNIEKRWLRHKNELNKKTHINCILQRAWDKYGEDNFLFEIVEECNSNILLEVEQKYLDTNPDYNIGIKSSGGDNLSRNPNKDEIIKKMTNSVKKRYDSMTEEEKKEKHSQPMELNPNWKGGSSFKYCECGNKISPINDTCIKCYDKSGKKNPFFGKQHSEETKKKISEKRIGKYSGEQNIPIIIDDVEYRSAGDASKKLGIPMVTVRWRVMSKNKKFDNYRYKD</sequence>
<dbReference type="Pfam" id="PF01541">
    <property type="entry name" value="GIY-YIG"/>
    <property type="match status" value="1"/>
</dbReference>
<dbReference type="InterPro" id="IPR006350">
    <property type="entry name" value="Intron_endoG1"/>
</dbReference>
<protein>
    <submittedName>
        <fullName evidence="6">GrpIintron_endo, group I intron endonuclease</fullName>
    </submittedName>
</protein>
<dbReference type="SUPFAM" id="SSF64496">
    <property type="entry name" value="DNA-binding domain of intron-encoded endonucleases"/>
    <property type="match status" value="1"/>
</dbReference>
<accession>A0A6J5L9H5</accession>
<dbReference type="SMART" id="SM00465">
    <property type="entry name" value="GIYc"/>
    <property type="match status" value="1"/>
</dbReference>
<dbReference type="InterPro" id="IPR003611">
    <property type="entry name" value="NUMOD3"/>
</dbReference>
<dbReference type="SUPFAM" id="SSF82771">
    <property type="entry name" value="GIY-YIG endonuclease"/>
    <property type="match status" value="1"/>
</dbReference>
<keyword evidence="3" id="KW-0460">Magnesium</keyword>